<reference evidence="1" key="1">
    <citation type="submission" date="2014-09" db="EMBL/GenBank/DDBJ databases">
        <authorList>
            <person name="Magalhaes I.L.F."/>
            <person name="Oliveira U."/>
            <person name="Santos F.R."/>
            <person name="Vidigal T.H.D.A."/>
            <person name="Brescovit A.D."/>
            <person name="Santos A.J."/>
        </authorList>
    </citation>
    <scope>NUCLEOTIDE SEQUENCE</scope>
    <source>
        <tissue evidence="1">Shoot tissue taken approximately 20 cm above the soil surface</tissue>
    </source>
</reference>
<evidence type="ECO:0000313" key="1">
    <source>
        <dbReference type="EMBL" id="JAE35479.1"/>
    </source>
</evidence>
<protein>
    <submittedName>
        <fullName evidence="1">Uncharacterized protein</fullName>
    </submittedName>
</protein>
<proteinExistence type="predicted"/>
<name>A0A0A9HI36_ARUDO</name>
<accession>A0A0A9HI36</accession>
<sequence length="48" mass="5393">MNMLIWNTGNIHLQFPLVVPPINTGTPFEWSSYCGESAIAALQLYLQL</sequence>
<dbReference type="AlphaFoldDB" id="A0A0A9HI36"/>
<dbReference type="EMBL" id="GBRH01162417">
    <property type="protein sequence ID" value="JAE35479.1"/>
    <property type="molecule type" value="Transcribed_RNA"/>
</dbReference>
<reference evidence="1" key="2">
    <citation type="journal article" date="2015" name="Data Brief">
        <title>Shoot transcriptome of the giant reed, Arundo donax.</title>
        <authorList>
            <person name="Barrero R.A."/>
            <person name="Guerrero F.D."/>
            <person name="Moolhuijzen P."/>
            <person name="Goolsby J.A."/>
            <person name="Tidwell J."/>
            <person name="Bellgard S.E."/>
            <person name="Bellgard M.I."/>
        </authorList>
    </citation>
    <scope>NUCLEOTIDE SEQUENCE</scope>
    <source>
        <tissue evidence="1">Shoot tissue taken approximately 20 cm above the soil surface</tissue>
    </source>
</reference>
<organism evidence="1">
    <name type="scientific">Arundo donax</name>
    <name type="common">Giant reed</name>
    <name type="synonym">Donax arundinaceus</name>
    <dbReference type="NCBI Taxonomy" id="35708"/>
    <lineage>
        <taxon>Eukaryota</taxon>
        <taxon>Viridiplantae</taxon>
        <taxon>Streptophyta</taxon>
        <taxon>Embryophyta</taxon>
        <taxon>Tracheophyta</taxon>
        <taxon>Spermatophyta</taxon>
        <taxon>Magnoliopsida</taxon>
        <taxon>Liliopsida</taxon>
        <taxon>Poales</taxon>
        <taxon>Poaceae</taxon>
        <taxon>PACMAD clade</taxon>
        <taxon>Arundinoideae</taxon>
        <taxon>Arundineae</taxon>
        <taxon>Arundo</taxon>
    </lineage>
</organism>